<keyword evidence="2" id="KW-1185">Reference proteome</keyword>
<dbReference type="Proteomes" id="UP000634522">
    <property type="component" value="Unassembled WGS sequence"/>
</dbReference>
<gene>
    <name evidence="1" type="ORF">GPA27_12445</name>
</gene>
<organism evidence="1 2">
    <name type="scientific">Aromatoleum toluolicum</name>
    <dbReference type="NCBI Taxonomy" id="90060"/>
    <lineage>
        <taxon>Bacteria</taxon>
        <taxon>Pseudomonadati</taxon>
        <taxon>Pseudomonadota</taxon>
        <taxon>Betaproteobacteria</taxon>
        <taxon>Rhodocyclales</taxon>
        <taxon>Rhodocyclaceae</taxon>
        <taxon>Aromatoleum</taxon>
    </lineage>
</organism>
<comment type="caution">
    <text evidence="1">The sequence shown here is derived from an EMBL/GenBank/DDBJ whole genome shotgun (WGS) entry which is preliminary data.</text>
</comment>
<accession>A0ABX1NGC1</accession>
<sequence>MELRRDAESNRHNIPRAEAEALCCDMLRQWHTEVEGSILVQIGIEQPDEQTEGARLRLVVKC</sequence>
<evidence type="ECO:0000313" key="2">
    <source>
        <dbReference type="Proteomes" id="UP000634522"/>
    </source>
</evidence>
<name>A0ABX1NGC1_9RHOO</name>
<proteinExistence type="predicted"/>
<protein>
    <submittedName>
        <fullName evidence="1">Uncharacterized protein</fullName>
    </submittedName>
</protein>
<reference evidence="1 2" key="1">
    <citation type="submission" date="2019-12" db="EMBL/GenBank/DDBJ databases">
        <title>Comparative genomics gives insights into the taxonomy of the Azoarcus-Aromatoleum group and reveals separate origins of nif in the plant-associated Azoarcus and non-plant-associated Aromatoleum sub-groups.</title>
        <authorList>
            <person name="Lafos M."/>
            <person name="Maluk M."/>
            <person name="Batista M."/>
            <person name="Junghare M."/>
            <person name="Carmona M."/>
            <person name="Faoro H."/>
            <person name="Cruz L.M."/>
            <person name="Battistoni F."/>
            <person name="De Souza E."/>
            <person name="Pedrosa F."/>
            <person name="Chen W.-M."/>
            <person name="Poole P.S."/>
            <person name="Dixon R.A."/>
            <person name="James E.K."/>
        </authorList>
    </citation>
    <scope>NUCLEOTIDE SEQUENCE [LARGE SCALE GENOMIC DNA]</scope>
    <source>
        <strain evidence="1 2">T</strain>
    </source>
</reference>
<dbReference type="EMBL" id="WTVS01000023">
    <property type="protein sequence ID" value="NMF98195.1"/>
    <property type="molecule type" value="Genomic_DNA"/>
</dbReference>
<evidence type="ECO:0000313" key="1">
    <source>
        <dbReference type="EMBL" id="NMF98195.1"/>
    </source>
</evidence>
<dbReference type="RefSeq" id="WP_169140903.1">
    <property type="nucleotide sequence ID" value="NZ_WTVS01000023.1"/>
</dbReference>